<evidence type="ECO:0000256" key="5">
    <source>
        <dbReference type="ARBA" id="ARBA00022679"/>
    </source>
</evidence>
<dbReference type="FunFam" id="3.40.50.300:FF:000679">
    <property type="entry name" value="Thymidylate kinase"/>
    <property type="match status" value="1"/>
</dbReference>
<dbReference type="SUPFAM" id="SSF52540">
    <property type="entry name" value="P-loop containing nucleoside triphosphate hydrolases"/>
    <property type="match status" value="1"/>
</dbReference>
<evidence type="ECO:0000256" key="7">
    <source>
        <dbReference type="ARBA" id="ARBA00022741"/>
    </source>
</evidence>
<dbReference type="GeneID" id="109723314"/>
<dbReference type="Proteomes" id="UP000515123">
    <property type="component" value="Linkage group 17"/>
</dbReference>
<dbReference type="GO" id="GO:0005524">
    <property type="term" value="F:ATP binding"/>
    <property type="evidence" value="ECO:0007669"/>
    <property type="project" value="UniProtKB-KW"/>
</dbReference>
<evidence type="ECO:0000256" key="2">
    <source>
        <dbReference type="ARBA" id="ARBA00009776"/>
    </source>
</evidence>
<name>A0A6P5GMG5_ANACO</name>
<dbReference type="GO" id="GO:0005829">
    <property type="term" value="C:cytosol"/>
    <property type="evidence" value="ECO:0007669"/>
    <property type="project" value="TreeGrafter"/>
</dbReference>
<evidence type="ECO:0000259" key="10">
    <source>
        <dbReference type="Pfam" id="PF02223"/>
    </source>
</evidence>
<evidence type="ECO:0000256" key="4">
    <source>
        <dbReference type="ARBA" id="ARBA00017144"/>
    </source>
</evidence>
<dbReference type="Gene3D" id="3.40.50.300">
    <property type="entry name" value="P-loop containing nucleotide triphosphate hydrolases"/>
    <property type="match status" value="1"/>
</dbReference>
<keyword evidence="7" id="KW-0547">Nucleotide-binding</keyword>
<comment type="pathway">
    <text evidence="1">Pyrimidine metabolism; dTTP biosynthesis.</text>
</comment>
<accession>A0A6P5GMG5</accession>
<keyword evidence="11" id="KW-1185">Reference proteome</keyword>
<evidence type="ECO:0000313" key="12">
    <source>
        <dbReference type="RefSeq" id="XP_020107233.1"/>
    </source>
</evidence>
<dbReference type="Pfam" id="PF02223">
    <property type="entry name" value="Thymidylate_kin"/>
    <property type="match status" value="1"/>
</dbReference>
<dbReference type="GO" id="GO:0005739">
    <property type="term" value="C:mitochondrion"/>
    <property type="evidence" value="ECO:0007669"/>
    <property type="project" value="TreeGrafter"/>
</dbReference>
<dbReference type="InterPro" id="IPR039430">
    <property type="entry name" value="Thymidylate_kin-like_dom"/>
</dbReference>
<feature type="domain" description="Thymidylate kinase-like" evidence="10">
    <location>
        <begin position="72"/>
        <end position="247"/>
    </location>
</feature>
<dbReference type="NCBIfam" id="TIGR00041">
    <property type="entry name" value="DTMP_kinase"/>
    <property type="match status" value="1"/>
</dbReference>
<dbReference type="GO" id="GO:0005634">
    <property type="term" value="C:nucleus"/>
    <property type="evidence" value="ECO:0007669"/>
    <property type="project" value="TreeGrafter"/>
</dbReference>
<proteinExistence type="inferred from homology"/>
<keyword evidence="9" id="KW-0067">ATP-binding</keyword>
<reference evidence="11" key="1">
    <citation type="journal article" date="2015" name="Nat. Genet.">
        <title>The pineapple genome and the evolution of CAM photosynthesis.</title>
        <authorList>
            <person name="Ming R."/>
            <person name="VanBuren R."/>
            <person name="Wai C.M."/>
            <person name="Tang H."/>
            <person name="Schatz M.C."/>
            <person name="Bowers J.E."/>
            <person name="Lyons E."/>
            <person name="Wang M.L."/>
            <person name="Chen J."/>
            <person name="Biggers E."/>
            <person name="Zhang J."/>
            <person name="Huang L."/>
            <person name="Zhang L."/>
            <person name="Miao W."/>
            <person name="Zhang J."/>
            <person name="Ye Z."/>
            <person name="Miao C."/>
            <person name="Lin Z."/>
            <person name="Wang H."/>
            <person name="Zhou H."/>
            <person name="Yim W.C."/>
            <person name="Priest H.D."/>
            <person name="Zheng C."/>
            <person name="Woodhouse M."/>
            <person name="Edger P.P."/>
            <person name="Guyot R."/>
            <person name="Guo H.B."/>
            <person name="Guo H."/>
            <person name="Zheng G."/>
            <person name="Singh R."/>
            <person name="Sharma A."/>
            <person name="Min X."/>
            <person name="Zheng Y."/>
            <person name="Lee H."/>
            <person name="Gurtowski J."/>
            <person name="Sedlazeck F.J."/>
            <person name="Harkess A."/>
            <person name="McKain M.R."/>
            <person name="Liao Z."/>
            <person name="Fang J."/>
            <person name="Liu J."/>
            <person name="Zhang X."/>
            <person name="Zhang Q."/>
            <person name="Hu W."/>
            <person name="Qin Y."/>
            <person name="Wang K."/>
            <person name="Chen L.Y."/>
            <person name="Shirley N."/>
            <person name="Lin Y.R."/>
            <person name="Liu L.Y."/>
            <person name="Hernandez A.G."/>
            <person name="Wright C.L."/>
            <person name="Bulone V."/>
            <person name="Tuskan G.A."/>
            <person name="Heath K."/>
            <person name="Zee F."/>
            <person name="Moore P.H."/>
            <person name="Sunkar R."/>
            <person name="Leebens-Mack J.H."/>
            <person name="Mockler T."/>
            <person name="Bennetzen J.L."/>
            <person name="Freeling M."/>
            <person name="Sankoff D."/>
            <person name="Paterson A.H."/>
            <person name="Zhu X."/>
            <person name="Yang X."/>
            <person name="Smith J.A."/>
            <person name="Cushman J.C."/>
            <person name="Paull R.E."/>
            <person name="Yu Q."/>
        </authorList>
    </citation>
    <scope>NUCLEOTIDE SEQUENCE [LARGE SCALE GENOMIC DNA]</scope>
    <source>
        <strain evidence="11">cv. F153</strain>
    </source>
</reference>
<dbReference type="AlphaFoldDB" id="A0A6P5GMG5"/>
<dbReference type="GO" id="GO:0006235">
    <property type="term" value="P:dTTP biosynthetic process"/>
    <property type="evidence" value="ECO:0007669"/>
    <property type="project" value="TreeGrafter"/>
</dbReference>
<dbReference type="InterPro" id="IPR018095">
    <property type="entry name" value="Thymidylate_kin_CS"/>
</dbReference>
<evidence type="ECO:0000256" key="1">
    <source>
        <dbReference type="ARBA" id="ARBA00004992"/>
    </source>
</evidence>
<dbReference type="InterPro" id="IPR027417">
    <property type="entry name" value="P-loop_NTPase"/>
</dbReference>
<reference evidence="12" key="2">
    <citation type="submission" date="2025-08" db="UniProtKB">
        <authorList>
            <consortium name="RefSeq"/>
        </authorList>
    </citation>
    <scope>IDENTIFICATION</scope>
    <source>
        <tissue evidence="12">Leaf</tissue>
    </source>
</reference>
<dbReference type="GO" id="GO:0006227">
    <property type="term" value="P:dUDP biosynthetic process"/>
    <property type="evidence" value="ECO:0007669"/>
    <property type="project" value="TreeGrafter"/>
</dbReference>
<evidence type="ECO:0000313" key="11">
    <source>
        <dbReference type="Proteomes" id="UP000515123"/>
    </source>
</evidence>
<keyword evidence="6" id="KW-0545">Nucleotide biosynthesis</keyword>
<gene>
    <name evidence="12" type="primary">LOC109723314</name>
</gene>
<dbReference type="RefSeq" id="XP_020107233.1">
    <property type="nucleotide sequence ID" value="XM_020251644.1"/>
</dbReference>
<dbReference type="GO" id="GO:0004550">
    <property type="term" value="F:nucleoside diphosphate kinase activity"/>
    <property type="evidence" value="ECO:0007669"/>
    <property type="project" value="TreeGrafter"/>
</dbReference>
<dbReference type="GO" id="GO:0004798">
    <property type="term" value="F:dTMP kinase activity"/>
    <property type="evidence" value="ECO:0007669"/>
    <property type="project" value="UniProtKB-EC"/>
</dbReference>
<protein>
    <recommendedName>
        <fullName evidence="4">Thymidylate kinase</fullName>
        <ecNumber evidence="3">2.7.4.9</ecNumber>
    </recommendedName>
</protein>
<keyword evidence="8" id="KW-0418">Kinase</keyword>
<sequence>MAVLSRLRILSWAPHRSSLICACKQIVYAMNAGSLGTSGHVKLSCRHIMRSFCAVEMDNDIRGCSRGSLIVLEGLDRSGKTSQCGNLLAYLQGKGFSVEAWQFPDRSTSVGKMISAYLANESQLDDRTIHLLFSANRWEKRALMENKLKSGTTLIVDRYSYSGVAFSAAKGLNIEWCKAPEVGLIAPDVVVYLDVPPEKAAERGGYGLEKYEQLDFQGKVAEHYHNLLDSSWEIVDGSQSIESVERQLKDLAMHSILTCQRGKPLTNLWSH</sequence>
<dbReference type="InterPro" id="IPR018094">
    <property type="entry name" value="Thymidylate_kinase"/>
</dbReference>
<dbReference type="HAMAP" id="MF_00165">
    <property type="entry name" value="Thymidylate_kinase"/>
    <property type="match status" value="1"/>
</dbReference>
<evidence type="ECO:0000256" key="8">
    <source>
        <dbReference type="ARBA" id="ARBA00022777"/>
    </source>
</evidence>
<evidence type="ECO:0000256" key="3">
    <source>
        <dbReference type="ARBA" id="ARBA00012980"/>
    </source>
</evidence>
<evidence type="ECO:0000256" key="6">
    <source>
        <dbReference type="ARBA" id="ARBA00022727"/>
    </source>
</evidence>
<dbReference type="GO" id="GO:0006233">
    <property type="term" value="P:dTDP biosynthetic process"/>
    <property type="evidence" value="ECO:0007669"/>
    <property type="project" value="InterPro"/>
</dbReference>
<dbReference type="OrthoDB" id="425602at2759"/>
<dbReference type="EC" id="2.7.4.9" evidence="3"/>
<dbReference type="PANTHER" id="PTHR10344">
    <property type="entry name" value="THYMIDYLATE KINASE"/>
    <property type="match status" value="1"/>
</dbReference>
<keyword evidence="5" id="KW-0808">Transferase</keyword>
<dbReference type="PROSITE" id="PS01331">
    <property type="entry name" value="THYMIDYLATE_KINASE"/>
    <property type="match status" value="1"/>
</dbReference>
<evidence type="ECO:0000256" key="9">
    <source>
        <dbReference type="ARBA" id="ARBA00022840"/>
    </source>
</evidence>
<dbReference type="CDD" id="cd01672">
    <property type="entry name" value="TMPK"/>
    <property type="match status" value="1"/>
</dbReference>
<dbReference type="PANTHER" id="PTHR10344:SF1">
    <property type="entry name" value="THYMIDYLATE KINASE"/>
    <property type="match status" value="1"/>
</dbReference>
<comment type="similarity">
    <text evidence="2">Belongs to the thymidylate kinase family.</text>
</comment>
<organism evidence="11 12">
    <name type="scientific">Ananas comosus</name>
    <name type="common">Pineapple</name>
    <name type="synonym">Ananas ananas</name>
    <dbReference type="NCBI Taxonomy" id="4615"/>
    <lineage>
        <taxon>Eukaryota</taxon>
        <taxon>Viridiplantae</taxon>
        <taxon>Streptophyta</taxon>
        <taxon>Embryophyta</taxon>
        <taxon>Tracheophyta</taxon>
        <taxon>Spermatophyta</taxon>
        <taxon>Magnoliopsida</taxon>
        <taxon>Liliopsida</taxon>
        <taxon>Poales</taxon>
        <taxon>Bromeliaceae</taxon>
        <taxon>Bromelioideae</taxon>
        <taxon>Ananas</taxon>
    </lineage>
</organism>